<keyword evidence="6" id="KW-0411">Iron-sulfur</keyword>
<dbReference type="Gene3D" id="3.20.20.70">
    <property type="entry name" value="Aldolase class I"/>
    <property type="match status" value="1"/>
</dbReference>
<keyword evidence="4" id="KW-0479">Metal-binding</keyword>
<keyword evidence="2" id="KW-0004">4Fe-4S</keyword>
<gene>
    <name evidence="8" type="ORF">HY618_08200</name>
</gene>
<accession>A0A933E8P7</accession>
<protein>
    <submittedName>
        <fullName evidence="8">Radical SAM/SPASM domain-containing protein</fullName>
    </submittedName>
</protein>
<dbReference type="Pfam" id="PF13186">
    <property type="entry name" value="SPASM"/>
    <property type="match status" value="1"/>
</dbReference>
<evidence type="ECO:0000259" key="7">
    <source>
        <dbReference type="PROSITE" id="PS51918"/>
    </source>
</evidence>
<dbReference type="PANTHER" id="PTHR43787:SF10">
    <property type="entry name" value="COFACTOR MODIFYING PROTEIN"/>
    <property type="match status" value="1"/>
</dbReference>
<dbReference type="InterPro" id="IPR007197">
    <property type="entry name" value="rSAM"/>
</dbReference>
<dbReference type="GO" id="GO:0046872">
    <property type="term" value="F:metal ion binding"/>
    <property type="evidence" value="ECO:0007669"/>
    <property type="project" value="UniProtKB-KW"/>
</dbReference>
<evidence type="ECO:0000256" key="6">
    <source>
        <dbReference type="ARBA" id="ARBA00023014"/>
    </source>
</evidence>
<dbReference type="CDD" id="cd01335">
    <property type="entry name" value="Radical_SAM"/>
    <property type="match status" value="1"/>
</dbReference>
<comment type="cofactor">
    <cofactor evidence="1">
        <name>[4Fe-4S] cluster</name>
        <dbReference type="ChEBI" id="CHEBI:49883"/>
    </cofactor>
</comment>
<dbReference type="PANTHER" id="PTHR43787">
    <property type="entry name" value="FEMO COFACTOR BIOSYNTHESIS PROTEIN NIFB-RELATED"/>
    <property type="match status" value="1"/>
</dbReference>
<comment type="caution">
    <text evidence="8">The sequence shown here is derived from an EMBL/GenBank/DDBJ whole genome shotgun (WGS) entry which is preliminary data.</text>
</comment>
<organism evidence="8 9">
    <name type="scientific">Tectimicrobiota bacterium</name>
    <dbReference type="NCBI Taxonomy" id="2528274"/>
    <lineage>
        <taxon>Bacteria</taxon>
        <taxon>Pseudomonadati</taxon>
        <taxon>Nitrospinota/Tectimicrobiota group</taxon>
        <taxon>Candidatus Tectimicrobiota</taxon>
    </lineage>
</organism>
<dbReference type="InterPro" id="IPR058240">
    <property type="entry name" value="rSAM_sf"/>
</dbReference>
<evidence type="ECO:0000256" key="4">
    <source>
        <dbReference type="ARBA" id="ARBA00022723"/>
    </source>
</evidence>
<dbReference type="SUPFAM" id="SSF102114">
    <property type="entry name" value="Radical SAM enzymes"/>
    <property type="match status" value="1"/>
</dbReference>
<keyword evidence="5" id="KW-0408">Iron</keyword>
<proteinExistence type="predicted"/>
<dbReference type="AlphaFoldDB" id="A0A933E8P7"/>
<reference evidence="8" key="1">
    <citation type="submission" date="2020-07" db="EMBL/GenBank/DDBJ databases">
        <title>Huge and variable diversity of episymbiotic CPR bacteria and DPANN archaea in groundwater ecosystems.</title>
        <authorList>
            <person name="He C.Y."/>
            <person name="Keren R."/>
            <person name="Whittaker M."/>
            <person name="Farag I.F."/>
            <person name="Doudna J."/>
            <person name="Cate J.H.D."/>
            <person name="Banfield J.F."/>
        </authorList>
    </citation>
    <scope>NUCLEOTIDE SEQUENCE</scope>
    <source>
        <strain evidence="8">NC_groundwater_1370_Ag_S-0.2um_69_93</strain>
    </source>
</reference>
<keyword evidence="3" id="KW-0949">S-adenosyl-L-methionine</keyword>
<dbReference type="Pfam" id="PF04055">
    <property type="entry name" value="Radical_SAM"/>
    <property type="match status" value="1"/>
</dbReference>
<dbReference type="GO" id="GO:0003824">
    <property type="term" value="F:catalytic activity"/>
    <property type="evidence" value="ECO:0007669"/>
    <property type="project" value="InterPro"/>
</dbReference>
<evidence type="ECO:0000256" key="5">
    <source>
        <dbReference type="ARBA" id="ARBA00023004"/>
    </source>
</evidence>
<dbReference type="InterPro" id="IPR013785">
    <property type="entry name" value="Aldolase_TIM"/>
</dbReference>
<dbReference type="InterPro" id="IPR023885">
    <property type="entry name" value="4Fe4S-binding_SPASM_dom"/>
</dbReference>
<dbReference type="Proteomes" id="UP000752292">
    <property type="component" value="Unassembled WGS sequence"/>
</dbReference>
<dbReference type="SFLD" id="SFLDG01067">
    <property type="entry name" value="SPASM/twitch_domain_containing"/>
    <property type="match status" value="1"/>
</dbReference>
<feature type="domain" description="Radical SAM core" evidence="7">
    <location>
        <begin position="15"/>
        <end position="244"/>
    </location>
</feature>
<name>A0A933E8P7_UNCTE</name>
<evidence type="ECO:0000313" key="8">
    <source>
        <dbReference type="EMBL" id="MBI4252426.1"/>
    </source>
</evidence>
<dbReference type="EMBL" id="JACQRX010000357">
    <property type="protein sequence ID" value="MBI4252426.1"/>
    <property type="molecule type" value="Genomic_DNA"/>
</dbReference>
<dbReference type="GO" id="GO:0051539">
    <property type="term" value="F:4 iron, 4 sulfur cluster binding"/>
    <property type="evidence" value="ECO:0007669"/>
    <property type="project" value="UniProtKB-KW"/>
</dbReference>
<evidence type="ECO:0000256" key="1">
    <source>
        <dbReference type="ARBA" id="ARBA00001966"/>
    </source>
</evidence>
<evidence type="ECO:0000256" key="2">
    <source>
        <dbReference type="ARBA" id="ARBA00022485"/>
    </source>
</evidence>
<evidence type="ECO:0000313" key="9">
    <source>
        <dbReference type="Proteomes" id="UP000752292"/>
    </source>
</evidence>
<dbReference type="SFLD" id="SFLDS00029">
    <property type="entry name" value="Radical_SAM"/>
    <property type="match status" value="1"/>
</dbReference>
<evidence type="ECO:0000256" key="3">
    <source>
        <dbReference type="ARBA" id="ARBA00022691"/>
    </source>
</evidence>
<sequence>MTTATPLPAPPRAAADPGIRFSIFLLELTSHCNMCCDFCPDGIMKRPRGLMDAGLAKKVMRELAGKRMCERVFFHVMGEPLLHPRFDELARHAHECGLKLSLYTNSSLLTEKHIERLLSVPIDNLTLSIQSIDQDSFVLRRAGRLSYGNYVGGVERFLRMKVERRHPGKVTMHYMVGNVKPGSPGGLLIVSKEQAEGVIRKWQAFFRGLDPEGAARAAAPPVSLADVERDYPVYPGVVLFLKAAHHWAGAMVQVGYEFRPSEAGYCAAISGGAAAGTFAVLWNGAVTYCCNDYEGTLALGNANEQTIEEIYAGPKAAAIRENAARGRLIHPTCQRCMGQLVRIDTGKKVPKYRNPLTLLHLSSNYYKKHGLRQTVLKSLDYLRKSF</sequence>
<dbReference type="PROSITE" id="PS51918">
    <property type="entry name" value="RADICAL_SAM"/>
    <property type="match status" value="1"/>
</dbReference>